<keyword evidence="1" id="KW-0472">Membrane</keyword>
<proteinExistence type="predicted"/>
<evidence type="ECO:0000313" key="2">
    <source>
        <dbReference type="EMBL" id="KAK1622504.1"/>
    </source>
</evidence>
<dbReference type="EMBL" id="JAHMHQ010000035">
    <property type="protein sequence ID" value="KAK1622504.1"/>
    <property type="molecule type" value="Genomic_DNA"/>
</dbReference>
<keyword evidence="1" id="KW-1133">Transmembrane helix</keyword>
<reference evidence="2" key="1">
    <citation type="submission" date="2021-06" db="EMBL/GenBank/DDBJ databases">
        <title>Comparative genomics, transcriptomics and evolutionary studies reveal genomic signatures of adaptation to plant cell wall in hemibiotrophic fungi.</title>
        <authorList>
            <consortium name="DOE Joint Genome Institute"/>
            <person name="Baroncelli R."/>
            <person name="Diaz J.F."/>
            <person name="Benocci T."/>
            <person name="Peng M."/>
            <person name="Battaglia E."/>
            <person name="Haridas S."/>
            <person name="Andreopoulos W."/>
            <person name="Labutti K."/>
            <person name="Pangilinan J."/>
            <person name="Floch G.L."/>
            <person name="Makela M.R."/>
            <person name="Henrissat B."/>
            <person name="Grigoriev I.V."/>
            <person name="Crouch J.A."/>
            <person name="De Vries R.P."/>
            <person name="Sukno S.A."/>
            <person name="Thon M.R."/>
        </authorList>
    </citation>
    <scope>NUCLEOTIDE SEQUENCE</scope>
    <source>
        <strain evidence="2">CBS 102054</strain>
    </source>
</reference>
<dbReference type="Proteomes" id="UP001243989">
    <property type="component" value="Unassembled WGS sequence"/>
</dbReference>
<gene>
    <name evidence="2" type="ORF">BDP81DRAFT_455308</name>
</gene>
<dbReference type="RefSeq" id="XP_060438499.1">
    <property type="nucleotide sequence ID" value="XM_060593051.1"/>
</dbReference>
<feature type="transmembrane region" description="Helical" evidence="1">
    <location>
        <begin position="48"/>
        <end position="66"/>
    </location>
</feature>
<evidence type="ECO:0000256" key="1">
    <source>
        <dbReference type="SAM" id="Phobius"/>
    </source>
</evidence>
<keyword evidence="1" id="KW-0812">Transmembrane</keyword>
<sequence length="163" mass="18181">MTGLLLSNQNVSKDIPFPTNVPPKNETDSLLFLQAPCFHTPGNYIQGWNVYLMILVWYAISILAELGRCCYRRKGRNRGDGQTNGILERDEGGQSEEDDATSFIQLVPVILTGLTAFTFLSMLSGRPAAYLSTVTSAHGVNWDYNGFSHCNKSRCRLFVNPEK</sequence>
<comment type="caution">
    <text evidence="2">The sequence shown here is derived from an EMBL/GenBank/DDBJ whole genome shotgun (WGS) entry which is preliminary data.</text>
</comment>
<dbReference type="GeneID" id="85477913"/>
<evidence type="ECO:0000313" key="3">
    <source>
        <dbReference type="Proteomes" id="UP001243989"/>
    </source>
</evidence>
<organism evidence="2 3">
    <name type="scientific">Colletotrichum phormii</name>
    <dbReference type="NCBI Taxonomy" id="359342"/>
    <lineage>
        <taxon>Eukaryota</taxon>
        <taxon>Fungi</taxon>
        <taxon>Dikarya</taxon>
        <taxon>Ascomycota</taxon>
        <taxon>Pezizomycotina</taxon>
        <taxon>Sordariomycetes</taxon>
        <taxon>Hypocreomycetidae</taxon>
        <taxon>Glomerellales</taxon>
        <taxon>Glomerellaceae</taxon>
        <taxon>Colletotrichum</taxon>
        <taxon>Colletotrichum acutatum species complex</taxon>
    </lineage>
</organism>
<accession>A0AAI9ZDF6</accession>
<protein>
    <submittedName>
        <fullName evidence="2">Uncharacterized protein</fullName>
    </submittedName>
</protein>
<name>A0AAI9ZDF6_9PEZI</name>
<keyword evidence="3" id="KW-1185">Reference proteome</keyword>
<dbReference type="AlphaFoldDB" id="A0AAI9ZDF6"/>